<sequence length="837" mass="90440">MAQKGKEIVEASGMPPVAAKASKYRSFEGLHERFRIGEEYDIVLMRENESHLTLKPGCFVLSLDLLEAGLRLPMPEIAKELLRSWKVAPIQLTPNSWRTIFVFCIICRKKKIEATAEIFRNHFSLACSPQSGMGIVYVKHRTNQMRVNFSPRLSNNKGWTGRRLFSVGRRQGANIPEWDFPVRVVEPLRRADMPPFLIKEAAAASQLLNTVGVNHAEGYLTEYKLVKYKLSRAWDDEEIAAGRDQKEMADYAEMIPVSLCSIRMDEGGSAKGPAQGAKAIVRGGAVKKALETATTAGATSLPQVKRKEKRKAAVVESQAEGRSSEEGVSDEPRARRKRKMTKPMPRVAEGAAEVEEETEEDLEPLLARRSRQRTGTSEERAPATPAVDRSEAVMKMSAELGLIMVSDESDRSRGRAKSPVRDVQEVLPGEGGAEQGGTPDEGAQLSAEDGAVAPDLTPTPAAVCGSGEAVLLGISAVWDGDIPQRSEDILPPMPPTSVITESRVVGEDAAEVIAEDPVVGESAAVLGEKNAQAPGNAEEGRAAALAASATEDRGEMGPSPRQEAAGASRASASTDVATTTSGSGRPEGFVIDDVPISSAAAAAGDESSGDDTRPLTEVLHRRLPEVPSVAALEATLRRVEVSPRKLPASPTASRLEQLARCLDLPSELTPERTAEGYQPEGLGDEDMSDVDLEALADDMSKSLGTLKALAARGQKQKYLNEAWVAFFEDLSARHKARETALEEEVKNLKAALQASELEATLARAEKEALVKVIADAGARAVAEFKAGTEYKEDLEQYGARCYRVGLNAGKDLGERSSWIERAREAFDAAVRECRRRT</sequence>
<feature type="region of interest" description="Disordered" evidence="2">
    <location>
        <begin position="301"/>
        <end position="390"/>
    </location>
</feature>
<feature type="coiled-coil region" evidence="1">
    <location>
        <begin position="731"/>
        <end position="767"/>
    </location>
</feature>
<evidence type="ECO:0000256" key="2">
    <source>
        <dbReference type="SAM" id="MobiDB-lite"/>
    </source>
</evidence>
<feature type="compositionally biased region" description="Basic and acidic residues" evidence="2">
    <location>
        <begin position="408"/>
        <end position="424"/>
    </location>
</feature>
<feature type="compositionally biased region" description="Low complexity" evidence="2">
    <location>
        <begin position="567"/>
        <end position="581"/>
    </location>
</feature>
<evidence type="ECO:0000313" key="5">
    <source>
        <dbReference type="Proteomes" id="UP000652761"/>
    </source>
</evidence>
<dbReference type="Proteomes" id="UP000652761">
    <property type="component" value="Unassembled WGS sequence"/>
</dbReference>
<accession>A0A843XBH6</accession>
<organism evidence="4 5">
    <name type="scientific">Colocasia esculenta</name>
    <name type="common">Wild taro</name>
    <name type="synonym">Arum esculentum</name>
    <dbReference type="NCBI Taxonomy" id="4460"/>
    <lineage>
        <taxon>Eukaryota</taxon>
        <taxon>Viridiplantae</taxon>
        <taxon>Streptophyta</taxon>
        <taxon>Embryophyta</taxon>
        <taxon>Tracheophyta</taxon>
        <taxon>Spermatophyta</taxon>
        <taxon>Magnoliopsida</taxon>
        <taxon>Liliopsida</taxon>
        <taxon>Araceae</taxon>
        <taxon>Aroideae</taxon>
        <taxon>Colocasieae</taxon>
        <taxon>Colocasia</taxon>
    </lineage>
</organism>
<dbReference type="InterPro" id="IPR007321">
    <property type="entry name" value="Transposase_28"/>
</dbReference>
<evidence type="ECO:0000256" key="1">
    <source>
        <dbReference type="SAM" id="Coils"/>
    </source>
</evidence>
<protein>
    <recommendedName>
        <fullName evidence="3">Transposase (putative) gypsy type domain-containing protein</fullName>
    </recommendedName>
</protein>
<feature type="compositionally biased region" description="Basic and acidic residues" evidence="2">
    <location>
        <begin position="322"/>
        <end position="333"/>
    </location>
</feature>
<proteinExistence type="predicted"/>
<gene>
    <name evidence="4" type="ORF">Taro_049717</name>
</gene>
<name>A0A843XBH6_COLES</name>
<dbReference type="AlphaFoldDB" id="A0A843XBH6"/>
<feature type="region of interest" description="Disordered" evidence="2">
    <location>
        <begin position="529"/>
        <end position="590"/>
    </location>
</feature>
<keyword evidence="5" id="KW-1185">Reference proteome</keyword>
<reference evidence="4" key="1">
    <citation type="submission" date="2017-07" db="EMBL/GenBank/DDBJ databases">
        <title>Taro Niue Genome Assembly and Annotation.</title>
        <authorList>
            <person name="Atibalentja N."/>
            <person name="Keating K."/>
            <person name="Fields C.J."/>
        </authorList>
    </citation>
    <scope>NUCLEOTIDE SEQUENCE</scope>
    <source>
        <strain evidence="4">Niue_2</strain>
        <tissue evidence="4">Leaf</tissue>
    </source>
</reference>
<dbReference type="EMBL" id="NMUH01007152">
    <property type="protein sequence ID" value="MQM16754.1"/>
    <property type="molecule type" value="Genomic_DNA"/>
</dbReference>
<evidence type="ECO:0000313" key="4">
    <source>
        <dbReference type="EMBL" id="MQM16754.1"/>
    </source>
</evidence>
<evidence type="ECO:0000259" key="3">
    <source>
        <dbReference type="Pfam" id="PF04195"/>
    </source>
</evidence>
<feature type="region of interest" description="Disordered" evidence="2">
    <location>
        <begin position="405"/>
        <end position="445"/>
    </location>
</feature>
<comment type="caution">
    <text evidence="4">The sequence shown here is derived from an EMBL/GenBank/DDBJ whole genome shotgun (WGS) entry which is preliminary data.</text>
</comment>
<feature type="domain" description="Transposase (putative) gypsy type" evidence="3">
    <location>
        <begin position="60"/>
        <end position="125"/>
    </location>
</feature>
<feature type="compositionally biased region" description="Acidic residues" evidence="2">
    <location>
        <begin position="352"/>
        <end position="363"/>
    </location>
</feature>
<feature type="compositionally biased region" description="Low complexity" evidence="2">
    <location>
        <begin position="342"/>
        <end position="351"/>
    </location>
</feature>
<feature type="region of interest" description="Disordered" evidence="2">
    <location>
        <begin position="664"/>
        <end position="686"/>
    </location>
</feature>
<keyword evidence="1" id="KW-0175">Coiled coil</keyword>
<dbReference type="Pfam" id="PF04195">
    <property type="entry name" value="Transposase_28"/>
    <property type="match status" value="1"/>
</dbReference>